<dbReference type="Gene3D" id="3.40.710.10">
    <property type="entry name" value="DD-peptidase/beta-lactamase superfamily"/>
    <property type="match status" value="1"/>
</dbReference>
<evidence type="ECO:0000259" key="2">
    <source>
        <dbReference type="Pfam" id="PF00144"/>
    </source>
</evidence>
<comment type="caution">
    <text evidence="3">The sequence shown here is derived from an EMBL/GenBank/DDBJ whole genome shotgun (WGS) entry which is preliminary data.</text>
</comment>
<dbReference type="AlphaFoldDB" id="A0A0M0LG16"/>
<proteinExistence type="predicted"/>
<name>A0A0M0LG16_9BACL</name>
<dbReference type="RefSeq" id="WP_053418155.1">
    <property type="nucleotide sequence ID" value="NZ_LILB01000005.1"/>
</dbReference>
<dbReference type="EMBL" id="LILB01000005">
    <property type="protein sequence ID" value="KOO49974.1"/>
    <property type="molecule type" value="Genomic_DNA"/>
</dbReference>
<dbReference type="STRING" id="263475.AMD00_16870"/>
<reference evidence="4" key="1">
    <citation type="submission" date="2015-08" db="EMBL/GenBank/DDBJ databases">
        <title>Fjat-10028 dsm 16317.</title>
        <authorList>
            <person name="Liu B."/>
            <person name="Wang J."/>
            <person name="Zhu Y."/>
            <person name="Liu G."/>
            <person name="Chen Q."/>
            <person name="Chen Z."/>
            <person name="Lan J."/>
            <person name="Che J."/>
            <person name="Ge C."/>
            <person name="Shi H."/>
            <person name="Pan Z."/>
            <person name="Liu X."/>
        </authorList>
    </citation>
    <scope>NUCLEOTIDE SEQUENCE [LARGE SCALE GENOMIC DNA]</scope>
    <source>
        <strain evidence="4">DSM 16317</strain>
    </source>
</reference>
<dbReference type="GO" id="GO:0016787">
    <property type="term" value="F:hydrolase activity"/>
    <property type="evidence" value="ECO:0007669"/>
    <property type="project" value="UniProtKB-KW"/>
</dbReference>
<dbReference type="Proteomes" id="UP000036867">
    <property type="component" value="Unassembled WGS sequence"/>
</dbReference>
<sequence>MIDEYIKQIIQQKLLPGAVISVQQNSKHLITKSYGHFIGKDLQLHAITENTLFDLASLTKVVATLPATLYLLSRNELQLDRSVSEIIPAFRFPKVTIRHLLQHSSGLPAGLVPKVERHHTRDVMSEILACDLVYIPGRFVAYSDLGMILLGKIVEKVTGELLNQFVKRHFFNPWNMHNTQFLLPDNQKYNAATTELVRGKYVQGDVHDEKALLLGGVSGSAGLFSSAKDLLLFSEYWLGIRHQSVIPFNWMESAYKNTFLGRGFGFEVRTGEEPSVSFGKRVSVGAFGHTGFTGTSICMDPVKKSSIILLTNAVHYGRNSSIREIRRQIHDLVYEEFLN</sequence>
<keyword evidence="1" id="KW-0378">Hydrolase</keyword>
<gene>
    <name evidence="3" type="ORF">AMD00_16870</name>
</gene>
<evidence type="ECO:0000256" key="1">
    <source>
        <dbReference type="ARBA" id="ARBA00022801"/>
    </source>
</evidence>
<dbReference type="SUPFAM" id="SSF56601">
    <property type="entry name" value="beta-lactamase/transpeptidase-like"/>
    <property type="match status" value="1"/>
</dbReference>
<dbReference type="PATRIC" id="fig|263475.3.peg.4667"/>
<feature type="domain" description="Beta-lactamase-related" evidence="2">
    <location>
        <begin position="2"/>
        <end position="318"/>
    </location>
</feature>
<keyword evidence="4" id="KW-1185">Reference proteome</keyword>
<evidence type="ECO:0000313" key="4">
    <source>
        <dbReference type="Proteomes" id="UP000036867"/>
    </source>
</evidence>
<accession>A0A0M0LG16</accession>
<dbReference type="InterPro" id="IPR050789">
    <property type="entry name" value="Diverse_Enzym_Activities"/>
</dbReference>
<dbReference type="OrthoDB" id="9770183at2"/>
<dbReference type="PANTHER" id="PTHR43283:SF11">
    <property type="entry name" value="BETA-LACTAMASE-RELATED DOMAIN-CONTAINING PROTEIN"/>
    <property type="match status" value="1"/>
</dbReference>
<dbReference type="PANTHER" id="PTHR43283">
    <property type="entry name" value="BETA-LACTAMASE-RELATED"/>
    <property type="match status" value="1"/>
</dbReference>
<organism evidence="3 4">
    <name type="scientific">Viridibacillus arvi</name>
    <dbReference type="NCBI Taxonomy" id="263475"/>
    <lineage>
        <taxon>Bacteria</taxon>
        <taxon>Bacillati</taxon>
        <taxon>Bacillota</taxon>
        <taxon>Bacilli</taxon>
        <taxon>Bacillales</taxon>
        <taxon>Caryophanaceae</taxon>
        <taxon>Viridibacillus</taxon>
    </lineage>
</organism>
<dbReference type="Pfam" id="PF00144">
    <property type="entry name" value="Beta-lactamase"/>
    <property type="match status" value="1"/>
</dbReference>
<dbReference type="InterPro" id="IPR001466">
    <property type="entry name" value="Beta-lactam-related"/>
</dbReference>
<dbReference type="InterPro" id="IPR012338">
    <property type="entry name" value="Beta-lactam/transpept-like"/>
</dbReference>
<evidence type="ECO:0000313" key="3">
    <source>
        <dbReference type="EMBL" id="KOO49974.1"/>
    </source>
</evidence>
<protein>
    <submittedName>
        <fullName evidence="3">Penicillin-binding protein</fullName>
    </submittedName>
</protein>
<dbReference type="GeneID" id="301137766"/>